<evidence type="ECO:0000313" key="3">
    <source>
        <dbReference type="Proteomes" id="UP001054837"/>
    </source>
</evidence>
<organism evidence="2 3">
    <name type="scientific">Caerostris darwini</name>
    <dbReference type="NCBI Taxonomy" id="1538125"/>
    <lineage>
        <taxon>Eukaryota</taxon>
        <taxon>Metazoa</taxon>
        <taxon>Ecdysozoa</taxon>
        <taxon>Arthropoda</taxon>
        <taxon>Chelicerata</taxon>
        <taxon>Arachnida</taxon>
        <taxon>Araneae</taxon>
        <taxon>Araneomorphae</taxon>
        <taxon>Entelegynae</taxon>
        <taxon>Araneoidea</taxon>
        <taxon>Araneidae</taxon>
        <taxon>Caerostris</taxon>
    </lineage>
</organism>
<dbReference type="Proteomes" id="UP001054837">
    <property type="component" value="Unassembled WGS sequence"/>
</dbReference>
<proteinExistence type="predicted"/>
<name>A0AAV4N1S3_9ARAC</name>
<dbReference type="Pfam" id="PF00075">
    <property type="entry name" value="RNase_H"/>
    <property type="match status" value="1"/>
</dbReference>
<keyword evidence="3" id="KW-1185">Reference proteome</keyword>
<dbReference type="GO" id="GO:0004523">
    <property type="term" value="F:RNA-DNA hybrid ribonuclease activity"/>
    <property type="evidence" value="ECO:0007669"/>
    <property type="project" value="InterPro"/>
</dbReference>
<protein>
    <submittedName>
        <fullName evidence="2">RNase H domain-containing protein</fullName>
    </submittedName>
</protein>
<dbReference type="InterPro" id="IPR036397">
    <property type="entry name" value="RNaseH_sf"/>
</dbReference>
<sequence length="373" mass="43283">MQAMDRVQKERLSEGLCRDDLEATTSSERLQEDNYRNFGEATRNASRRTKLYRLRYLQQSIEIQQQTFTFNDLEKRHKFEPHWDKTKFQWRHMNKKEDRCCIYTNGSKLRGRVGCASVCILNKVEMFSDQKRLSDEASVYMAELKAIESAINLANSHHYSSVKIISDSRSVLQALCNPNNCTSPISFLKSLLRSSTTSCELIWTKAHVGTEGNKIADFYAKQATTREEVDLPTSLSTKYIKSAISKVIKSDWQQQWTTSLKGRAVHELCPLINIQRIHGNYFLNQVITGHGAIAYYQHKFFSSSPVCSCGKEIEDRDHLIYRCENWTAIRRKFFPKNFLNRTLVQLLTQKQARIGIELIMKIKLEKIIETLDT</sequence>
<evidence type="ECO:0000259" key="1">
    <source>
        <dbReference type="PROSITE" id="PS50879"/>
    </source>
</evidence>
<reference evidence="2 3" key="1">
    <citation type="submission" date="2021-06" db="EMBL/GenBank/DDBJ databases">
        <title>Caerostris darwini draft genome.</title>
        <authorList>
            <person name="Kono N."/>
            <person name="Arakawa K."/>
        </authorList>
    </citation>
    <scope>NUCLEOTIDE SEQUENCE [LARGE SCALE GENOMIC DNA]</scope>
</reference>
<feature type="domain" description="RNase H type-1" evidence="1">
    <location>
        <begin position="96"/>
        <end position="225"/>
    </location>
</feature>
<dbReference type="SUPFAM" id="SSF53098">
    <property type="entry name" value="Ribonuclease H-like"/>
    <property type="match status" value="1"/>
</dbReference>
<dbReference type="GO" id="GO:0003676">
    <property type="term" value="F:nucleic acid binding"/>
    <property type="evidence" value="ECO:0007669"/>
    <property type="project" value="InterPro"/>
</dbReference>
<dbReference type="PROSITE" id="PS50879">
    <property type="entry name" value="RNASE_H_1"/>
    <property type="match status" value="1"/>
</dbReference>
<evidence type="ECO:0000313" key="2">
    <source>
        <dbReference type="EMBL" id="GIX77309.1"/>
    </source>
</evidence>
<comment type="caution">
    <text evidence="2">The sequence shown here is derived from an EMBL/GenBank/DDBJ whole genome shotgun (WGS) entry which is preliminary data.</text>
</comment>
<dbReference type="InterPro" id="IPR012337">
    <property type="entry name" value="RNaseH-like_sf"/>
</dbReference>
<dbReference type="EMBL" id="BPLQ01001003">
    <property type="protein sequence ID" value="GIX77309.1"/>
    <property type="molecule type" value="Genomic_DNA"/>
</dbReference>
<accession>A0AAV4N1S3</accession>
<dbReference type="AlphaFoldDB" id="A0AAV4N1S3"/>
<dbReference type="Gene3D" id="3.30.420.10">
    <property type="entry name" value="Ribonuclease H-like superfamily/Ribonuclease H"/>
    <property type="match status" value="1"/>
</dbReference>
<gene>
    <name evidence="2" type="primary">AVEN_107003_1</name>
    <name evidence="2" type="ORF">CDAR_276471</name>
</gene>
<dbReference type="InterPro" id="IPR002156">
    <property type="entry name" value="RNaseH_domain"/>
</dbReference>
<dbReference type="CDD" id="cd09276">
    <property type="entry name" value="Rnase_HI_RT_non_LTR"/>
    <property type="match status" value="1"/>
</dbReference>